<reference evidence="2" key="1">
    <citation type="journal article" date="2023" name="GigaByte">
        <title>Genome assembly of the bearded iris, Iris pallida Lam.</title>
        <authorList>
            <person name="Bruccoleri R.E."/>
            <person name="Oakeley E.J."/>
            <person name="Faust A.M.E."/>
            <person name="Altorfer M."/>
            <person name="Dessus-Babus S."/>
            <person name="Burckhardt D."/>
            <person name="Oertli M."/>
            <person name="Naumann U."/>
            <person name="Petersen F."/>
            <person name="Wong J."/>
        </authorList>
    </citation>
    <scope>NUCLEOTIDE SEQUENCE</scope>
    <source>
        <strain evidence="2">GSM-AAB239-AS_SAM_17_03QT</strain>
    </source>
</reference>
<sequence>MLRNVGTGLASRTGRLTPEAAESDMAHAWRWVDRSFGRVSGAVNVDPDDGLHPQARTCVALAEVAHARQMGSDRTGLRRTRETAASRPRLLIRAGQSDASVVANSRSCGSERVHGHGDGGAAAECDGERKGFTRTGADEAV</sequence>
<dbReference type="AlphaFoldDB" id="A0AAX6H7J1"/>
<proteinExistence type="predicted"/>
<organism evidence="2 3">
    <name type="scientific">Iris pallida</name>
    <name type="common">Sweet iris</name>
    <dbReference type="NCBI Taxonomy" id="29817"/>
    <lineage>
        <taxon>Eukaryota</taxon>
        <taxon>Viridiplantae</taxon>
        <taxon>Streptophyta</taxon>
        <taxon>Embryophyta</taxon>
        <taxon>Tracheophyta</taxon>
        <taxon>Spermatophyta</taxon>
        <taxon>Magnoliopsida</taxon>
        <taxon>Liliopsida</taxon>
        <taxon>Asparagales</taxon>
        <taxon>Iridaceae</taxon>
        <taxon>Iridoideae</taxon>
        <taxon>Irideae</taxon>
        <taxon>Iris</taxon>
    </lineage>
</organism>
<accession>A0AAX6H7J1</accession>
<evidence type="ECO:0000313" key="2">
    <source>
        <dbReference type="EMBL" id="KAJ6836345.1"/>
    </source>
</evidence>
<evidence type="ECO:0000256" key="1">
    <source>
        <dbReference type="SAM" id="MobiDB-lite"/>
    </source>
</evidence>
<gene>
    <name evidence="2" type="ORF">M6B38_328095</name>
</gene>
<feature type="region of interest" description="Disordered" evidence="1">
    <location>
        <begin position="101"/>
        <end position="141"/>
    </location>
</feature>
<keyword evidence="3" id="KW-1185">Reference proteome</keyword>
<evidence type="ECO:0000313" key="3">
    <source>
        <dbReference type="Proteomes" id="UP001140949"/>
    </source>
</evidence>
<dbReference type="EMBL" id="JANAVB010012198">
    <property type="protein sequence ID" value="KAJ6836345.1"/>
    <property type="molecule type" value="Genomic_DNA"/>
</dbReference>
<dbReference type="Proteomes" id="UP001140949">
    <property type="component" value="Unassembled WGS sequence"/>
</dbReference>
<reference evidence="2" key="2">
    <citation type="submission" date="2023-04" db="EMBL/GenBank/DDBJ databases">
        <authorList>
            <person name="Bruccoleri R.E."/>
            <person name="Oakeley E.J."/>
            <person name="Faust A.-M."/>
            <person name="Dessus-Babus S."/>
            <person name="Altorfer M."/>
            <person name="Burckhardt D."/>
            <person name="Oertli M."/>
            <person name="Naumann U."/>
            <person name="Petersen F."/>
            <person name="Wong J."/>
        </authorList>
    </citation>
    <scope>NUCLEOTIDE SEQUENCE</scope>
    <source>
        <strain evidence="2">GSM-AAB239-AS_SAM_17_03QT</strain>
        <tissue evidence="2">Leaf</tissue>
    </source>
</reference>
<name>A0AAX6H7J1_IRIPA</name>
<protein>
    <submittedName>
        <fullName evidence="2">Uncharacterized protein</fullName>
    </submittedName>
</protein>
<comment type="caution">
    <text evidence="2">The sequence shown here is derived from an EMBL/GenBank/DDBJ whole genome shotgun (WGS) entry which is preliminary data.</text>
</comment>